<name>A0A857LP67_9ACTN</name>
<comment type="subcellular location">
    <subcellularLocation>
        <location evidence="6">Cell membrane</location>
        <topology evidence="6">Multi-pass membrane protein</topology>
    </subcellularLocation>
    <subcellularLocation>
        <location evidence="1">Membrane</location>
        <topology evidence="1">Multi-pass membrane protein</topology>
    </subcellularLocation>
</comment>
<accession>A0A857LP67</accession>
<organism evidence="8">
    <name type="scientific">Gordonia amarae</name>
    <dbReference type="NCBI Taxonomy" id="36821"/>
    <lineage>
        <taxon>Bacteria</taxon>
        <taxon>Bacillati</taxon>
        <taxon>Actinomycetota</taxon>
        <taxon>Actinomycetes</taxon>
        <taxon>Mycobacteriales</taxon>
        <taxon>Gordoniaceae</taxon>
        <taxon>Gordonia</taxon>
    </lineage>
</organism>
<protein>
    <recommendedName>
        <fullName evidence="6">Transport permease protein</fullName>
    </recommendedName>
</protein>
<evidence type="ECO:0000313" key="8">
    <source>
        <dbReference type="EMBL" id="QHN40059.1"/>
    </source>
</evidence>
<comment type="similarity">
    <text evidence="6">Belongs to the ABC-2 integral membrane protein family.</text>
</comment>
<evidence type="ECO:0000256" key="5">
    <source>
        <dbReference type="ARBA" id="ARBA00023251"/>
    </source>
</evidence>
<dbReference type="PANTHER" id="PTHR43027">
    <property type="entry name" value="DOXORUBICIN RESISTANCE ABC TRANSPORTER PERMEASE PROTEIN DRRC-RELATED"/>
    <property type="match status" value="1"/>
</dbReference>
<feature type="transmembrane region" description="Helical" evidence="6">
    <location>
        <begin position="74"/>
        <end position="94"/>
    </location>
</feature>
<reference evidence="8" key="1">
    <citation type="journal article" date="2021" name="Nat. Microbiol.">
        <title>Cocultivation of an ultrasmall environmental parasitic bacterium with lytic ability against bacteria associated with wastewater foams.</title>
        <authorList>
            <person name="Batinovic S."/>
            <person name="Rose J.J.A."/>
            <person name="Ratcliffe J."/>
            <person name="Seviour R.J."/>
            <person name="Petrovski S."/>
        </authorList>
    </citation>
    <scope>NUCLEOTIDE SEQUENCE</scope>
    <source>
        <strain evidence="8">CON44</strain>
    </source>
</reference>
<keyword evidence="6" id="KW-1003">Cell membrane</keyword>
<dbReference type="PIRSF" id="PIRSF006648">
    <property type="entry name" value="DrrB"/>
    <property type="match status" value="1"/>
</dbReference>
<feature type="transmembrane region" description="Helical" evidence="6">
    <location>
        <begin position="219"/>
        <end position="240"/>
    </location>
</feature>
<feature type="transmembrane region" description="Helical" evidence="6">
    <location>
        <begin position="272"/>
        <end position="290"/>
    </location>
</feature>
<dbReference type="GO" id="GO:0043190">
    <property type="term" value="C:ATP-binding cassette (ABC) transporter complex"/>
    <property type="evidence" value="ECO:0007669"/>
    <property type="project" value="InterPro"/>
</dbReference>
<keyword evidence="5" id="KW-0046">Antibiotic resistance</keyword>
<sequence length="305" mass="32963">MSPRTRSHRPASRNQDLVELTESVAHSADSLRFPARDAVPVSTRAAPAVAARSLARASLLQAERILVRWSKDPVTLLQSLLFPALMVLLFWLVLDRSVSEHSGTSNVFGMVPMVALVGAMSGSSISGLGLQWERKTGLLSKMWTLPVHRASAMTGRLLAEAVRIVVTVTAVLLVGTIVGFRIHTGVPGYLAVIGVAVLFGLSFSMMVTALALRNSESRVVEWTAVGTNLAMFFNTGFVPAQSYPRWLRPVVEYQPMSCAIDTIRGLADAGPVWRPLVLTLLWSAALLVLFTGPTVAGYRRAATDD</sequence>
<evidence type="ECO:0000256" key="4">
    <source>
        <dbReference type="ARBA" id="ARBA00023136"/>
    </source>
</evidence>
<dbReference type="RefSeq" id="WP_005189930.1">
    <property type="nucleotide sequence ID" value="NZ_CP045804.1"/>
</dbReference>
<dbReference type="AlphaFoldDB" id="A0A857LP67"/>
<keyword evidence="3 6" id="KW-1133">Transmembrane helix</keyword>
<keyword evidence="2 6" id="KW-0812">Transmembrane</keyword>
<dbReference type="PROSITE" id="PS51012">
    <property type="entry name" value="ABC_TM2"/>
    <property type="match status" value="1"/>
</dbReference>
<evidence type="ECO:0000256" key="1">
    <source>
        <dbReference type="ARBA" id="ARBA00004141"/>
    </source>
</evidence>
<dbReference type="InterPro" id="IPR052902">
    <property type="entry name" value="ABC-2_transporter"/>
</dbReference>
<dbReference type="GO" id="GO:0046677">
    <property type="term" value="P:response to antibiotic"/>
    <property type="evidence" value="ECO:0007669"/>
    <property type="project" value="UniProtKB-KW"/>
</dbReference>
<dbReference type="InterPro" id="IPR013525">
    <property type="entry name" value="ABC2_TM"/>
</dbReference>
<keyword evidence="4 6" id="KW-0472">Membrane</keyword>
<evidence type="ECO:0000259" key="7">
    <source>
        <dbReference type="PROSITE" id="PS51012"/>
    </source>
</evidence>
<dbReference type="PANTHER" id="PTHR43027:SF1">
    <property type="entry name" value="DOXORUBICIN RESISTANCE ABC TRANSPORTER PERMEASE PROTEIN DRRC-RELATED"/>
    <property type="match status" value="1"/>
</dbReference>
<feature type="transmembrane region" description="Helical" evidence="6">
    <location>
        <begin position="161"/>
        <end position="182"/>
    </location>
</feature>
<dbReference type="InterPro" id="IPR000412">
    <property type="entry name" value="ABC_2_transport"/>
</dbReference>
<dbReference type="EMBL" id="CP045810">
    <property type="protein sequence ID" value="QHN40059.1"/>
    <property type="molecule type" value="Genomic_DNA"/>
</dbReference>
<dbReference type="GO" id="GO:0140359">
    <property type="term" value="F:ABC-type transporter activity"/>
    <property type="evidence" value="ECO:0007669"/>
    <property type="project" value="InterPro"/>
</dbReference>
<evidence type="ECO:0000256" key="3">
    <source>
        <dbReference type="ARBA" id="ARBA00022989"/>
    </source>
</evidence>
<keyword evidence="6" id="KW-0813">Transport</keyword>
<dbReference type="InterPro" id="IPR047817">
    <property type="entry name" value="ABC2_TM_bact-type"/>
</dbReference>
<proteinExistence type="inferred from homology"/>
<feature type="transmembrane region" description="Helical" evidence="6">
    <location>
        <begin position="106"/>
        <end position="132"/>
    </location>
</feature>
<gene>
    <name evidence="8" type="ORF">GII30_13675</name>
</gene>
<evidence type="ECO:0000256" key="2">
    <source>
        <dbReference type="ARBA" id="ARBA00022692"/>
    </source>
</evidence>
<dbReference type="Pfam" id="PF01061">
    <property type="entry name" value="ABC2_membrane"/>
    <property type="match status" value="1"/>
</dbReference>
<evidence type="ECO:0000256" key="6">
    <source>
        <dbReference type="RuleBase" id="RU361157"/>
    </source>
</evidence>
<feature type="transmembrane region" description="Helical" evidence="6">
    <location>
        <begin position="188"/>
        <end position="212"/>
    </location>
</feature>
<feature type="domain" description="ABC transmembrane type-2" evidence="7">
    <location>
        <begin position="74"/>
        <end position="301"/>
    </location>
</feature>